<dbReference type="EMBL" id="CYKH01000793">
    <property type="protein sequence ID" value="CUG41070.1"/>
    <property type="molecule type" value="Genomic_DNA"/>
</dbReference>
<evidence type="ECO:0000313" key="2">
    <source>
        <dbReference type="Proteomes" id="UP000051952"/>
    </source>
</evidence>
<dbReference type="AlphaFoldDB" id="A0A0S4J179"/>
<name>A0A0S4J179_BODSA</name>
<dbReference type="VEuPathDB" id="TriTrypDB:BSAL_78980"/>
<evidence type="ECO:0000313" key="1">
    <source>
        <dbReference type="EMBL" id="CUG41070.1"/>
    </source>
</evidence>
<accession>A0A0S4J179</accession>
<gene>
    <name evidence="1" type="ORF">BSAL_78980</name>
</gene>
<proteinExistence type="predicted"/>
<sequence length="247" mass="27149">KLSVFGDNPLERAEADARQHAHTQAQLDKLWSTRREREAWIEIVPPSLPSADVVLHIPGVITLAFRCRDAQSEACDAPNIAEALMSMGGGTSKKQRNVYATKLQALGAPVVPILYSARSGMVLPGGMDEGMLCAMGEKSIVAEGVCEPTLRFPWAPREGDKERFPPYIDAHAQRNDIRLHRIRRNMMLFDYRQDECADAEDLASVRVSTKACAAVGGGQSCVSSQILDERLAEDRSDLQGSREAIVF</sequence>
<protein>
    <submittedName>
        <fullName evidence="1">Uncharacterized protein</fullName>
    </submittedName>
</protein>
<feature type="non-terminal residue" evidence="1">
    <location>
        <position position="1"/>
    </location>
</feature>
<dbReference type="Proteomes" id="UP000051952">
    <property type="component" value="Unassembled WGS sequence"/>
</dbReference>
<organism evidence="1 2">
    <name type="scientific">Bodo saltans</name>
    <name type="common">Flagellated protozoan</name>
    <dbReference type="NCBI Taxonomy" id="75058"/>
    <lineage>
        <taxon>Eukaryota</taxon>
        <taxon>Discoba</taxon>
        <taxon>Euglenozoa</taxon>
        <taxon>Kinetoplastea</taxon>
        <taxon>Metakinetoplastina</taxon>
        <taxon>Eubodonida</taxon>
        <taxon>Bodonidae</taxon>
        <taxon>Bodo</taxon>
    </lineage>
</organism>
<reference evidence="2" key="1">
    <citation type="submission" date="2015-09" db="EMBL/GenBank/DDBJ databases">
        <authorList>
            <consortium name="Pathogen Informatics"/>
        </authorList>
    </citation>
    <scope>NUCLEOTIDE SEQUENCE [LARGE SCALE GENOMIC DNA]</scope>
    <source>
        <strain evidence="2">Lake Konstanz</strain>
    </source>
</reference>
<keyword evidence="2" id="KW-1185">Reference proteome</keyword>